<organism evidence="1">
    <name type="scientific">marine sediment metagenome</name>
    <dbReference type="NCBI Taxonomy" id="412755"/>
    <lineage>
        <taxon>unclassified sequences</taxon>
        <taxon>metagenomes</taxon>
        <taxon>ecological metagenomes</taxon>
    </lineage>
</organism>
<dbReference type="GO" id="GO:0008410">
    <property type="term" value="F:CoA-transferase activity"/>
    <property type="evidence" value="ECO:0007669"/>
    <property type="project" value="InterPro"/>
</dbReference>
<proteinExistence type="predicted"/>
<protein>
    <recommendedName>
        <fullName evidence="2">CoA transferase subunit A</fullName>
    </recommendedName>
</protein>
<dbReference type="InterPro" id="IPR037171">
    <property type="entry name" value="NagB/RpiA_transferase-like"/>
</dbReference>
<dbReference type="Gene3D" id="3.30.30.40">
    <property type="match status" value="1"/>
</dbReference>
<reference evidence="1" key="1">
    <citation type="journal article" date="2014" name="Front. Microbiol.">
        <title>High frequency of phylogenetically diverse reductive dehalogenase-homologous genes in deep subseafloor sedimentary metagenomes.</title>
        <authorList>
            <person name="Kawai M."/>
            <person name="Futagami T."/>
            <person name="Toyoda A."/>
            <person name="Takaki Y."/>
            <person name="Nishi S."/>
            <person name="Hori S."/>
            <person name="Arai W."/>
            <person name="Tsubouchi T."/>
            <person name="Morono Y."/>
            <person name="Uchiyama I."/>
            <person name="Ito T."/>
            <person name="Fujiyama A."/>
            <person name="Inagaki F."/>
            <person name="Takami H."/>
        </authorList>
    </citation>
    <scope>NUCLEOTIDE SEQUENCE</scope>
    <source>
        <strain evidence="1">Expedition CK06-06</strain>
    </source>
</reference>
<accession>X0ZQB5</accession>
<dbReference type="InterPro" id="IPR004165">
    <property type="entry name" value="CoA_trans_fam_I"/>
</dbReference>
<gene>
    <name evidence="1" type="ORF">S01H4_01988</name>
</gene>
<evidence type="ECO:0000313" key="1">
    <source>
        <dbReference type="EMBL" id="GAG71905.1"/>
    </source>
</evidence>
<dbReference type="Gene3D" id="3.40.1080.10">
    <property type="entry name" value="Glutaconate Coenzyme A-transferase"/>
    <property type="match status" value="1"/>
</dbReference>
<dbReference type="SUPFAM" id="SSF100950">
    <property type="entry name" value="NagB/RpiA/CoA transferase-like"/>
    <property type="match status" value="1"/>
</dbReference>
<dbReference type="EMBL" id="BART01000404">
    <property type="protein sequence ID" value="GAG71905.1"/>
    <property type="molecule type" value="Genomic_DNA"/>
</dbReference>
<evidence type="ECO:0008006" key="2">
    <source>
        <dbReference type="Google" id="ProtNLM"/>
    </source>
</evidence>
<sequence length="341" mass="39402">MEVLQEGKGELIGWYDPDENRKWVLENKSRDLKDKRTTVKKAVEKYIKDSSFIAFGGFGHIRVSMAVIYEIIRQKKRNLIFAGKTAVHDSDLLIASGCVNKIEVAYAFAHELRGLSPASRRLVEERKCKVISEISNAGYQWRFLAAMMGVPFIPTRNLLGTDTLKQSSAKVVKDPFSKKPICLVPACYPDVVVMHVPRCDMYGNAQIDGIIIEDFELSRAGRRVIMTTEKIIDNDEIREKPWLTVIPFFLVDAVIEVPYGSHPCNMPYKYYFDEEHIGEWLEMSRTPEGVNKYFEKYVYSVEKFEDYLELTGGQKKLKYLEDVEHLKAKLKAPWLERKRKK</sequence>
<comment type="caution">
    <text evidence="1">The sequence shown here is derived from an EMBL/GenBank/DDBJ whole genome shotgun (WGS) entry which is preliminary data.</text>
</comment>
<dbReference type="SMART" id="SM00882">
    <property type="entry name" value="CoA_trans"/>
    <property type="match status" value="1"/>
</dbReference>
<dbReference type="AlphaFoldDB" id="X0ZQB5"/>
<dbReference type="Pfam" id="PF01144">
    <property type="entry name" value="CoA_trans"/>
    <property type="match status" value="1"/>
</dbReference>
<name>X0ZQB5_9ZZZZ</name>